<dbReference type="SUPFAM" id="SSF52777">
    <property type="entry name" value="CoA-dependent acyltransferases"/>
    <property type="match status" value="2"/>
</dbReference>
<feature type="domain" description="Carrier" evidence="4">
    <location>
        <begin position="1028"/>
        <end position="1105"/>
    </location>
</feature>
<evidence type="ECO:0000256" key="1">
    <source>
        <dbReference type="ARBA" id="ARBA00001957"/>
    </source>
</evidence>
<dbReference type="RefSeq" id="WP_081151370.1">
    <property type="nucleotide sequence ID" value="NZ_LVYD01000058.1"/>
</dbReference>
<protein>
    <recommendedName>
        <fullName evidence="4">Carrier domain-containing protein</fullName>
    </recommendedName>
</protein>
<dbReference type="SUPFAM" id="SSF47336">
    <property type="entry name" value="ACP-like"/>
    <property type="match status" value="1"/>
</dbReference>
<dbReference type="Gene3D" id="2.30.38.10">
    <property type="entry name" value="Luciferase, Domain 3"/>
    <property type="match status" value="1"/>
</dbReference>
<organism evidence="5 6">
    <name type="scientific">Niastella vici</name>
    <dbReference type="NCBI Taxonomy" id="1703345"/>
    <lineage>
        <taxon>Bacteria</taxon>
        <taxon>Pseudomonadati</taxon>
        <taxon>Bacteroidota</taxon>
        <taxon>Chitinophagia</taxon>
        <taxon>Chitinophagales</taxon>
        <taxon>Chitinophagaceae</taxon>
        <taxon>Niastella</taxon>
    </lineage>
</organism>
<dbReference type="InterPro" id="IPR009081">
    <property type="entry name" value="PP-bd_ACP"/>
</dbReference>
<dbReference type="PROSITE" id="PS00455">
    <property type="entry name" value="AMP_BINDING"/>
    <property type="match status" value="1"/>
</dbReference>
<dbReference type="InterPro" id="IPR020459">
    <property type="entry name" value="AMP-binding"/>
</dbReference>
<dbReference type="InterPro" id="IPR025110">
    <property type="entry name" value="AMP-bd_C"/>
</dbReference>
<dbReference type="InterPro" id="IPR000873">
    <property type="entry name" value="AMP-dep_synth/lig_dom"/>
</dbReference>
<reference evidence="5 6" key="1">
    <citation type="submission" date="2016-03" db="EMBL/GenBank/DDBJ databases">
        <title>Niastella vici sp. nov., isolated from farmland soil.</title>
        <authorList>
            <person name="Chen L."/>
            <person name="Wang D."/>
            <person name="Yang S."/>
            <person name="Wang G."/>
        </authorList>
    </citation>
    <scope>NUCLEOTIDE SEQUENCE [LARGE SCALE GENOMIC DNA]</scope>
    <source>
        <strain evidence="5 6">DJ57</strain>
    </source>
</reference>
<dbReference type="Gene3D" id="1.10.1200.10">
    <property type="entry name" value="ACP-like"/>
    <property type="match status" value="1"/>
</dbReference>
<keyword evidence="2" id="KW-0596">Phosphopantetheine</keyword>
<dbReference type="InterPro" id="IPR010071">
    <property type="entry name" value="AA_adenyl_dom"/>
</dbReference>
<dbReference type="Gene3D" id="3.30.559.30">
    <property type="entry name" value="Nonribosomal peptide synthetase, condensation domain"/>
    <property type="match status" value="1"/>
</dbReference>
<evidence type="ECO:0000256" key="3">
    <source>
        <dbReference type="ARBA" id="ARBA00022553"/>
    </source>
</evidence>
<evidence type="ECO:0000256" key="2">
    <source>
        <dbReference type="ARBA" id="ARBA00022450"/>
    </source>
</evidence>
<sequence>MENIITILSNCRKKGIRIYADASATNVILRGNVNELSAAERQLISDNKKSILQFLMNARNGHQPIELLPEQADYALSSAQQRLWMVSRRKEASLAYHVQGAYVFKGDVDVTALNYAFDELVKRHEILRTIFRETADGDVRQRVLPPPVEGFKLLYEDVQHFSDKENYVRGRVAENFSLPFDLTSDMPVRAAIYQVQKDEWIFCCTMHHIVSDGWSLDLLTRELLALYHSGKTGAGNPLPPLRVQYKEYAAWQQQQLKDVTFDSDREYWLNRFSGELTSLTLPTDRPHPAVRSHRGATMRRTLSREDTDAFVKLCRQENCTLFVGLLSVVNMLLHKYTGQSDITIGSPIAGRRHVDLQDQIGFYVNTLALRNRFYATDNFRQLMGLVKDTVMGADEHQDYPFDRLVEELSLKRDMSRNPLFDVWVVVHDRRLPVDEAQGFSVSEYNSVDSGISRFDLLFAFLPVDEGIQMEIQYNSDIFEEQTISDMVVRLSRAIISVTVDPEKELSQLDLLSRAERHELLYDLGAGGASASGDGTILQLFEQQAEMSPHAIAVVAEEGQLTYAELNGRANQLADYLRKKYQVTPGDPVAIMLNRNVNLFIALFGVMKSGAAYLPIDPADPQERIAYMLEDSRCKLVVDDQLLENLEKESETYTRENLQPVNKPGDLAYVIYTSGSTGRPKGVMIEHRALLDYHKGILAETNIRHCKTFGLFSTIAADLGNTVIYTSLLLGGTLVLFPVTGIMEAAGGIYQTVDCIKIVPSHWKALQTKKNAFLPKKCLLFGGERLTWDVINAIPGDRRELQVFNHYGPTETTIGKLIHHVQVTDSSRTVPLGKPFGNNWVYLLDQHRHLVPRGLVGEICIGGEGVARGYLHQQQLTSERFVPDPFRENERIYLTGDLGRWLPDGTLEFIGRKDTQLKINGYRIEPGEIEHILIQQPGVGAALVAARENKEGHLMLVAYVKHNEGEGLCPHPDVPKLQEAVSRLLPAYMCPAFFVILNEFPLTANGKIDRHALPAPDETDDRNGIIADTPASEIERKLVNIWSEVLQTGMENIGINSDFFQLGGHSLRAIKVMVRIHDTFNVRIDPDVFFAEPTIAALAAEIENLLWLKHSADNGKDIGGGQLLTPVTV</sequence>
<dbReference type="InterPro" id="IPR023213">
    <property type="entry name" value="CAT-like_dom_sf"/>
</dbReference>
<dbReference type="Pfam" id="PF00668">
    <property type="entry name" value="Condensation"/>
    <property type="match status" value="1"/>
</dbReference>
<comment type="caution">
    <text evidence="5">The sequence shown here is derived from an EMBL/GenBank/DDBJ whole genome shotgun (WGS) entry which is preliminary data.</text>
</comment>
<dbReference type="SUPFAM" id="SSF56801">
    <property type="entry name" value="Acetyl-CoA synthetase-like"/>
    <property type="match status" value="1"/>
</dbReference>
<dbReference type="CDD" id="cd19531">
    <property type="entry name" value="LCL_NRPS-like"/>
    <property type="match status" value="1"/>
</dbReference>
<dbReference type="PANTHER" id="PTHR45527:SF1">
    <property type="entry name" value="FATTY ACID SYNTHASE"/>
    <property type="match status" value="1"/>
</dbReference>
<dbReference type="Gene3D" id="3.30.559.10">
    <property type="entry name" value="Chloramphenicol acetyltransferase-like domain"/>
    <property type="match status" value="1"/>
</dbReference>
<evidence type="ECO:0000313" key="6">
    <source>
        <dbReference type="Proteomes" id="UP000192796"/>
    </source>
</evidence>
<dbReference type="AlphaFoldDB" id="A0A1V9FS01"/>
<proteinExistence type="predicted"/>
<dbReference type="NCBIfam" id="TIGR01733">
    <property type="entry name" value="AA-adenyl-dom"/>
    <property type="match status" value="1"/>
</dbReference>
<dbReference type="GO" id="GO:0043041">
    <property type="term" value="P:amino acid activation for nonribosomal peptide biosynthetic process"/>
    <property type="evidence" value="ECO:0007669"/>
    <property type="project" value="TreeGrafter"/>
</dbReference>
<dbReference type="EMBL" id="LVYD01000058">
    <property type="protein sequence ID" value="OQP61098.1"/>
    <property type="molecule type" value="Genomic_DNA"/>
</dbReference>
<dbReference type="InterPro" id="IPR001242">
    <property type="entry name" value="Condensation_dom"/>
</dbReference>
<dbReference type="FunFam" id="1.10.1200.10:FF:000005">
    <property type="entry name" value="Nonribosomal peptide synthetase 1"/>
    <property type="match status" value="1"/>
</dbReference>
<dbReference type="PRINTS" id="PR00154">
    <property type="entry name" value="AMPBINDING"/>
</dbReference>
<evidence type="ECO:0000259" key="4">
    <source>
        <dbReference type="PROSITE" id="PS50075"/>
    </source>
</evidence>
<name>A0A1V9FS01_9BACT</name>
<comment type="cofactor">
    <cofactor evidence="1">
        <name>pantetheine 4'-phosphate</name>
        <dbReference type="ChEBI" id="CHEBI:47942"/>
    </cofactor>
</comment>
<dbReference type="InterPro" id="IPR020845">
    <property type="entry name" value="AMP-binding_CS"/>
</dbReference>
<dbReference type="Gene3D" id="3.40.50.980">
    <property type="match status" value="2"/>
</dbReference>
<dbReference type="GO" id="GO:0044550">
    <property type="term" value="P:secondary metabolite biosynthetic process"/>
    <property type="evidence" value="ECO:0007669"/>
    <property type="project" value="TreeGrafter"/>
</dbReference>
<dbReference type="GO" id="GO:0031177">
    <property type="term" value="F:phosphopantetheine binding"/>
    <property type="evidence" value="ECO:0007669"/>
    <property type="project" value="TreeGrafter"/>
</dbReference>
<accession>A0A1V9FS01</accession>
<dbReference type="PANTHER" id="PTHR45527">
    <property type="entry name" value="NONRIBOSOMAL PEPTIDE SYNTHETASE"/>
    <property type="match status" value="1"/>
</dbReference>
<dbReference type="FunFam" id="2.30.38.10:FF:000001">
    <property type="entry name" value="Non-ribosomal peptide synthetase PvdI"/>
    <property type="match status" value="1"/>
</dbReference>
<dbReference type="InterPro" id="IPR036736">
    <property type="entry name" value="ACP-like_sf"/>
</dbReference>
<dbReference type="STRING" id="1703345.A3860_05100"/>
<dbReference type="CDD" id="cd05930">
    <property type="entry name" value="A_NRPS"/>
    <property type="match status" value="1"/>
</dbReference>
<dbReference type="OrthoDB" id="9778690at2"/>
<dbReference type="PROSITE" id="PS50075">
    <property type="entry name" value="CARRIER"/>
    <property type="match status" value="1"/>
</dbReference>
<evidence type="ECO:0000313" key="5">
    <source>
        <dbReference type="EMBL" id="OQP61098.1"/>
    </source>
</evidence>
<dbReference type="FunFam" id="3.40.50.980:FF:000001">
    <property type="entry name" value="Non-ribosomal peptide synthetase"/>
    <property type="match status" value="1"/>
</dbReference>
<dbReference type="Proteomes" id="UP000192796">
    <property type="component" value="Unassembled WGS sequence"/>
</dbReference>
<dbReference type="Pfam" id="PF00550">
    <property type="entry name" value="PP-binding"/>
    <property type="match status" value="1"/>
</dbReference>
<dbReference type="Pfam" id="PF00501">
    <property type="entry name" value="AMP-binding"/>
    <property type="match status" value="1"/>
</dbReference>
<dbReference type="Pfam" id="PF13193">
    <property type="entry name" value="AMP-binding_C"/>
    <property type="match status" value="1"/>
</dbReference>
<keyword evidence="6" id="KW-1185">Reference proteome</keyword>
<dbReference type="InterPro" id="IPR045851">
    <property type="entry name" value="AMP-bd_C_sf"/>
</dbReference>
<keyword evidence="3" id="KW-0597">Phosphoprotein</keyword>
<dbReference type="Gene3D" id="3.30.300.30">
    <property type="match status" value="1"/>
</dbReference>
<dbReference type="GO" id="GO:0005737">
    <property type="term" value="C:cytoplasm"/>
    <property type="evidence" value="ECO:0007669"/>
    <property type="project" value="TreeGrafter"/>
</dbReference>
<dbReference type="GO" id="GO:0003824">
    <property type="term" value="F:catalytic activity"/>
    <property type="evidence" value="ECO:0007669"/>
    <property type="project" value="InterPro"/>
</dbReference>
<gene>
    <name evidence="5" type="ORF">A3860_05100</name>
</gene>